<evidence type="ECO:0000313" key="4">
    <source>
        <dbReference type="Proteomes" id="UP000567293"/>
    </source>
</evidence>
<dbReference type="Pfam" id="PF13432">
    <property type="entry name" value="TPR_16"/>
    <property type="match status" value="1"/>
</dbReference>
<evidence type="ECO:0000313" key="3">
    <source>
        <dbReference type="EMBL" id="MBA0087370.1"/>
    </source>
</evidence>
<keyword evidence="1" id="KW-0802">TPR repeat</keyword>
<dbReference type="Gene3D" id="1.25.40.10">
    <property type="entry name" value="Tetratricopeptide repeat domain"/>
    <property type="match status" value="1"/>
</dbReference>
<dbReference type="EMBL" id="JACDQQ010001971">
    <property type="protein sequence ID" value="MBA0087370.1"/>
    <property type="molecule type" value="Genomic_DNA"/>
</dbReference>
<evidence type="ECO:0000256" key="2">
    <source>
        <dbReference type="SAM" id="MobiDB-lite"/>
    </source>
</evidence>
<reference evidence="3" key="1">
    <citation type="submission" date="2020-06" db="EMBL/GenBank/DDBJ databases">
        <title>Legume-microbial interactions unlock mineral nutrients during tropical forest succession.</title>
        <authorList>
            <person name="Epihov D.Z."/>
        </authorList>
    </citation>
    <scope>NUCLEOTIDE SEQUENCE [LARGE SCALE GENOMIC DNA]</scope>
    <source>
        <strain evidence="3">Pan2503</strain>
    </source>
</reference>
<dbReference type="AlphaFoldDB" id="A0A7V8NU94"/>
<evidence type="ECO:0000256" key="1">
    <source>
        <dbReference type="PROSITE-ProRule" id="PRU00339"/>
    </source>
</evidence>
<feature type="region of interest" description="Disordered" evidence="2">
    <location>
        <begin position="81"/>
        <end position="107"/>
    </location>
</feature>
<feature type="compositionally biased region" description="Polar residues" evidence="2">
    <location>
        <begin position="97"/>
        <end position="107"/>
    </location>
</feature>
<feature type="compositionally biased region" description="Basic and acidic residues" evidence="2">
    <location>
        <begin position="85"/>
        <end position="94"/>
    </location>
</feature>
<accession>A0A7V8NU94</accession>
<dbReference type="InterPro" id="IPR011990">
    <property type="entry name" value="TPR-like_helical_dom_sf"/>
</dbReference>
<feature type="repeat" description="TPR" evidence="1">
    <location>
        <begin position="13"/>
        <end position="46"/>
    </location>
</feature>
<organism evidence="3 4">
    <name type="scientific">Candidatus Acidiferrum panamense</name>
    <dbReference type="NCBI Taxonomy" id="2741543"/>
    <lineage>
        <taxon>Bacteria</taxon>
        <taxon>Pseudomonadati</taxon>
        <taxon>Acidobacteriota</taxon>
        <taxon>Terriglobia</taxon>
        <taxon>Candidatus Acidiferrales</taxon>
        <taxon>Candidatus Acidiferrum</taxon>
    </lineage>
</organism>
<gene>
    <name evidence="3" type="ORF">HRJ53_20490</name>
</gene>
<dbReference type="SMART" id="SM00028">
    <property type="entry name" value="TPR"/>
    <property type="match status" value="1"/>
</dbReference>
<proteinExistence type="predicted"/>
<dbReference type="InterPro" id="IPR019734">
    <property type="entry name" value="TPR_rpt"/>
</dbReference>
<dbReference type="SUPFAM" id="SSF48452">
    <property type="entry name" value="TPR-like"/>
    <property type="match status" value="1"/>
</dbReference>
<keyword evidence="4" id="KW-1185">Reference proteome</keyword>
<dbReference type="PROSITE" id="PS50005">
    <property type="entry name" value="TPR"/>
    <property type="match status" value="1"/>
</dbReference>
<sequence length="107" mass="11882">MIRRGLETEPDSAEGHLFLGIALFAQNRLDEAEKSLREALLRRPQYPNVYLVLADVDAKRKDYQSQVQDLNAYLKLAPSSAASADVRKVRDTAKRLGSQSAPLSSPN</sequence>
<name>A0A7V8NU94_9BACT</name>
<comment type="caution">
    <text evidence="3">The sequence shown here is derived from an EMBL/GenBank/DDBJ whole genome shotgun (WGS) entry which is preliminary data.</text>
</comment>
<protein>
    <submittedName>
        <fullName evidence="3">Tetratricopeptide repeat protein</fullName>
    </submittedName>
</protein>
<dbReference type="Proteomes" id="UP000567293">
    <property type="component" value="Unassembled WGS sequence"/>
</dbReference>